<feature type="domain" description="PTS EIIB type-2" evidence="5">
    <location>
        <begin position="403"/>
        <end position="492"/>
    </location>
</feature>
<name>A0A120DI28_9LACO</name>
<keyword evidence="1" id="KW-0808">Transferase</keyword>
<dbReference type="Pfam" id="PF00359">
    <property type="entry name" value="PTS_EIIA_2"/>
    <property type="match status" value="1"/>
</dbReference>
<dbReference type="Gene3D" id="3.40.930.10">
    <property type="entry name" value="Mannitol-specific EII, Chain A"/>
    <property type="match status" value="1"/>
</dbReference>
<proteinExistence type="predicted"/>
<dbReference type="InterPro" id="IPR036095">
    <property type="entry name" value="PTS_EIIB-like_sf"/>
</dbReference>
<dbReference type="InterPro" id="IPR036390">
    <property type="entry name" value="WH_DNA-bd_sf"/>
</dbReference>
<comment type="caution">
    <text evidence="6">The sequence shown here is derived from an EMBL/GenBank/DDBJ whole genome shotgun (WGS) entry which is preliminary data.</text>
</comment>
<dbReference type="Pfam" id="PF05043">
    <property type="entry name" value="Mga"/>
    <property type="match status" value="1"/>
</dbReference>
<reference evidence="6 7" key="1">
    <citation type="journal article" date="2016" name="Microbiology (Mosc.)">
        <title>Comparison of Lactobacillus crispatus isolates from Lactobacillus-dominated vaginal microbiomes with isolates from microbiomes containing bacterial vaginosis-associated bacteria.</title>
        <authorList>
            <person name="Abdelmaksoud A.A."/>
            <person name="Koparde V.N."/>
            <person name="Sheth N.U."/>
            <person name="Serrano M.G."/>
            <person name="Glascock A.L."/>
            <person name="Fettweis J.M."/>
            <person name="Strauss Iii J.F."/>
            <person name="Buck G.A."/>
            <person name="Jefferson K.K."/>
        </authorList>
    </citation>
    <scope>NUCLEOTIDE SEQUENCE [LARGE SCALE GENOMIC DNA]</scope>
    <source>
        <strain evidence="6 7">VMC3</strain>
    </source>
</reference>
<evidence type="ECO:0000313" key="6">
    <source>
        <dbReference type="EMBL" id="KWU03363.1"/>
    </source>
</evidence>
<organism evidence="6 7">
    <name type="scientific">Lactobacillus crispatus</name>
    <dbReference type="NCBI Taxonomy" id="47770"/>
    <lineage>
        <taxon>Bacteria</taxon>
        <taxon>Bacillati</taxon>
        <taxon>Bacillota</taxon>
        <taxon>Bacilli</taxon>
        <taxon>Lactobacillales</taxon>
        <taxon>Lactobacillaceae</taxon>
        <taxon>Lactobacillus</taxon>
    </lineage>
</organism>
<accession>A0A120DI28</accession>
<dbReference type="AlphaFoldDB" id="A0A120DI28"/>
<evidence type="ECO:0000259" key="4">
    <source>
        <dbReference type="PROSITE" id="PS51094"/>
    </source>
</evidence>
<dbReference type="SUPFAM" id="SSF46785">
    <property type="entry name" value="Winged helix' DNA-binding domain"/>
    <property type="match status" value="1"/>
</dbReference>
<evidence type="ECO:0000256" key="1">
    <source>
        <dbReference type="ARBA" id="ARBA00022679"/>
    </source>
</evidence>
<sequence>MFLTQRQKHILQILLGNPSGVSIKQIEESLKISRRTVYREFCDLKKNDFKIENQKGKYFLSGDSKQLQEIKQSVQQSHSQNVISVAKREKIIAAKLLLSTEPCKIIQFALDLNVSEATIQSDLNTVERSLKRYHIDLIRKKGVGLLIQAPEKIRRQVLVDIMLNQINEYNFFKYLHNETTSKDMFLTMIDKALLVEVDDCLKKSVFGKIKLDSDQKLIELILTFAVMIKRTLAGCKLDFIHPSADSLKYQGYVYRFMALFAQKRQVEVDRNDVSYLANKLLSCDYHNTYLTYNERELAISVKVKEFVQHVSEEMHWDFQKDHSFMTKVTKHVIGLVQHKVVLLPDTPIEILAGLSQKFPDLYLAIQKYWHLAFPENYLTASELQLILLYFANEYTSRNQQRNLSALVICENGIGTSAILGAKLKREFSEIKEVKTSRVSALDQIDLSNYNLIFSTLRLKGFSRDYLLVSPLLLDDELIKIRAYLKDYEQKYPQPVPAKQVVEEKHPHSVEQLAKLSISTLFCSELVNGIKIQQLEYNSQDLIAVIQECLAHSDSTLIRKQMPVAKNLLKRVRMAPVGIPNSHIALLHTRSPEITRCSFTMFDLDNEISLQSMDHDTIQVKRVLLMLAPDNLTAPEQRVMSTISSMIIMSSQNLDLFTNGSQKEIKEAIAALFLQDLKDRLLGNQ</sequence>
<dbReference type="InterPro" id="IPR016152">
    <property type="entry name" value="PTrfase/Anion_transptr"/>
</dbReference>
<dbReference type="GO" id="GO:0008982">
    <property type="term" value="F:protein-N(PI)-phosphohistidine-sugar phosphotransferase activity"/>
    <property type="evidence" value="ECO:0007669"/>
    <property type="project" value="InterPro"/>
</dbReference>
<dbReference type="CDD" id="cd05568">
    <property type="entry name" value="PTS_IIB_bgl_like"/>
    <property type="match status" value="1"/>
</dbReference>
<dbReference type="RefSeq" id="WP_060462302.1">
    <property type="nucleotide sequence ID" value="NZ_AP025162.1"/>
</dbReference>
<dbReference type="SUPFAM" id="SSF52794">
    <property type="entry name" value="PTS system IIB component-like"/>
    <property type="match status" value="1"/>
</dbReference>
<dbReference type="SUPFAM" id="SSF55804">
    <property type="entry name" value="Phoshotransferase/anion transport protein"/>
    <property type="match status" value="1"/>
</dbReference>
<feature type="domain" description="PTS EIIA type-2" evidence="4">
    <location>
        <begin position="518"/>
        <end position="671"/>
    </location>
</feature>
<dbReference type="GO" id="GO:0009401">
    <property type="term" value="P:phosphoenolpyruvate-dependent sugar phosphotransferase system"/>
    <property type="evidence" value="ECO:0007669"/>
    <property type="project" value="InterPro"/>
</dbReference>
<dbReference type="PROSITE" id="PS51094">
    <property type="entry name" value="PTS_EIIA_TYPE_2"/>
    <property type="match status" value="1"/>
</dbReference>
<dbReference type="InterPro" id="IPR036388">
    <property type="entry name" value="WH-like_DNA-bd_sf"/>
</dbReference>
<dbReference type="Gene3D" id="1.10.10.10">
    <property type="entry name" value="Winged helix-like DNA-binding domain superfamily/Winged helix DNA-binding domain"/>
    <property type="match status" value="1"/>
</dbReference>
<dbReference type="InterPro" id="IPR002178">
    <property type="entry name" value="PTS_EIIA_type-2_dom"/>
</dbReference>
<evidence type="ECO:0000256" key="3">
    <source>
        <dbReference type="ARBA" id="ARBA00023163"/>
    </source>
</evidence>
<evidence type="ECO:0000256" key="2">
    <source>
        <dbReference type="ARBA" id="ARBA00023015"/>
    </source>
</evidence>
<dbReference type="InterPro" id="IPR050661">
    <property type="entry name" value="BglG_antiterminators"/>
</dbReference>
<evidence type="ECO:0000259" key="5">
    <source>
        <dbReference type="PROSITE" id="PS51099"/>
    </source>
</evidence>
<evidence type="ECO:0000313" key="7">
    <source>
        <dbReference type="Proteomes" id="UP000067598"/>
    </source>
</evidence>
<dbReference type="InterPro" id="IPR007737">
    <property type="entry name" value="Mga_HTH"/>
</dbReference>
<keyword evidence="2" id="KW-0805">Transcription regulation</keyword>
<dbReference type="Proteomes" id="UP000067598">
    <property type="component" value="Unassembled WGS sequence"/>
</dbReference>
<dbReference type="InterPro" id="IPR013196">
    <property type="entry name" value="HTH_11"/>
</dbReference>
<dbReference type="PROSITE" id="PS51099">
    <property type="entry name" value="PTS_EIIB_TYPE_2"/>
    <property type="match status" value="1"/>
</dbReference>
<dbReference type="Pfam" id="PF08279">
    <property type="entry name" value="HTH_11"/>
    <property type="match status" value="1"/>
</dbReference>
<gene>
    <name evidence="6" type="ORF">AEL95_07885</name>
</gene>
<dbReference type="PANTHER" id="PTHR30185:SF18">
    <property type="entry name" value="TRANSCRIPTIONAL REGULATOR MTLR"/>
    <property type="match status" value="1"/>
</dbReference>
<protein>
    <submittedName>
        <fullName evidence="6">Transcriptional antiterminator</fullName>
    </submittedName>
</protein>
<dbReference type="PATRIC" id="fig|47770.28.peg.1048"/>
<dbReference type="Gene3D" id="3.40.50.2300">
    <property type="match status" value="1"/>
</dbReference>
<keyword evidence="3" id="KW-0804">Transcription</keyword>
<dbReference type="EMBL" id="LJGP01000030">
    <property type="protein sequence ID" value="KWU03363.1"/>
    <property type="molecule type" value="Genomic_DNA"/>
</dbReference>
<dbReference type="PANTHER" id="PTHR30185">
    <property type="entry name" value="CRYPTIC BETA-GLUCOSIDE BGL OPERON ANTITERMINATOR"/>
    <property type="match status" value="1"/>
</dbReference>
<dbReference type="InterPro" id="IPR013011">
    <property type="entry name" value="PTS_EIIB_2"/>
</dbReference>